<proteinExistence type="predicted"/>
<sequence length="112" mass="12472">MLILECLDLVDHPDDGGKGCRMSRGAMHLARRSPAEGGESEMVGDVMEYHGRAVSQPLPLEGIWKVWVDVETSHQQYDWYVEFKPGAKVRPPPASSSSSSSPHPHTRRHPLD</sequence>
<evidence type="ECO:0008006" key="4">
    <source>
        <dbReference type="Google" id="ProtNLM"/>
    </source>
</evidence>
<name>A0ABQ5FB59_9ASTR</name>
<reference evidence="2" key="1">
    <citation type="journal article" date="2022" name="Int. J. Mol. Sci.">
        <title>Draft Genome of Tanacetum Coccineum: Genomic Comparison of Closely Related Tanacetum-Family Plants.</title>
        <authorList>
            <person name="Yamashiro T."/>
            <person name="Shiraishi A."/>
            <person name="Nakayama K."/>
            <person name="Satake H."/>
        </authorList>
    </citation>
    <scope>NUCLEOTIDE SEQUENCE</scope>
</reference>
<dbReference type="EMBL" id="BQNB010017202">
    <property type="protein sequence ID" value="GJT60467.1"/>
    <property type="molecule type" value="Genomic_DNA"/>
</dbReference>
<evidence type="ECO:0000256" key="1">
    <source>
        <dbReference type="SAM" id="MobiDB-lite"/>
    </source>
</evidence>
<comment type="caution">
    <text evidence="2">The sequence shown here is derived from an EMBL/GenBank/DDBJ whole genome shotgun (WGS) entry which is preliminary data.</text>
</comment>
<keyword evidence="3" id="KW-1185">Reference proteome</keyword>
<accession>A0ABQ5FB59</accession>
<reference evidence="2" key="2">
    <citation type="submission" date="2022-01" db="EMBL/GenBank/DDBJ databases">
        <authorList>
            <person name="Yamashiro T."/>
            <person name="Shiraishi A."/>
            <person name="Satake H."/>
            <person name="Nakayama K."/>
        </authorList>
    </citation>
    <scope>NUCLEOTIDE SEQUENCE</scope>
</reference>
<gene>
    <name evidence="2" type="ORF">Tco_1004000</name>
</gene>
<feature type="region of interest" description="Disordered" evidence="1">
    <location>
        <begin position="88"/>
        <end position="112"/>
    </location>
</feature>
<evidence type="ECO:0000313" key="2">
    <source>
        <dbReference type="EMBL" id="GJT60467.1"/>
    </source>
</evidence>
<dbReference type="Proteomes" id="UP001151760">
    <property type="component" value="Unassembled WGS sequence"/>
</dbReference>
<protein>
    <recommendedName>
        <fullName evidence="4">DUF3859 domain-containing protein</fullName>
    </recommendedName>
</protein>
<evidence type="ECO:0000313" key="3">
    <source>
        <dbReference type="Proteomes" id="UP001151760"/>
    </source>
</evidence>
<organism evidence="2 3">
    <name type="scientific">Tanacetum coccineum</name>
    <dbReference type="NCBI Taxonomy" id="301880"/>
    <lineage>
        <taxon>Eukaryota</taxon>
        <taxon>Viridiplantae</taxon>
        <taxon>Streptophyta</taxon>
        <taxon>Embryophyta</taxon>
        <taxon>Tracheophyta</taxon>
        <taxon>Spermatophyta</taxon>
        <taxon>Magnoliopsida</taxon>
        <taxon>eudicotyledons</taxon>
        <taxon>Gunneridae</taxon>
        <taxon>Pentapetalae</taxon>
        <taxon>asterids</taxon>
        <taxon>campanulids</taxon>
        <taxon>Asterales</taxon>
        <taxon>Asteraceae</taxon>
        <taxon>Asteroideae</taxon>
        <taxon>Anthemideae</taxon>
        <taxon>Anthemidinae</taxon>
        <taxon>Tanacetum</taxon>
    </lineage>
</organism>